<dbReference type="Gene3D" id="3.90.950.20">
    <property type="entry name" value="CinA-like"/>
    <property type="match status" value="1"/>
</dbReference>
<reference evidence="2" key="1">
    <citation type="submission" date="2023-08" db="EMBL/GenBank/DDBJ databases">
        <title>Reference Genome Resource for the Citrus Pathogen Phytophthora citrophthora.</title>
        <authorList>
            <person name="Moller H."/>
            <person name="Coetzee B."/>
            <person name="Rose L.J."/>
            <person name="Van Niekerk J.M."/>
        </authorList>
    </citation>
    <scope>NUCLEOTIDE SEQUENCE</scope>
    <source>
        <strain evidence="2">STE-U-9442</strain>
    </source>
</reference>
<keyword evidence="3" id="KW-1185">Reference proteome</keyword>
<organism evidence="2 3">
    <name type="scientific">Phytophthora citrophthora</name>
    <dbReference type="NCBI Taxonomy" id="4793"/>
    <lineage>
        <taxon>Eukaryota</taxon>
        <taxon>Sar</taxon>
        <taxon>Stramenopiles</taxon>
        <taxon>Oomycota</taxon>
        <taxon>Peronosporomycetes</taxon>
        <taxon>Peronosporales</taxon>
        <taxon>Peronosporaceae</taxon>
        <taxon>Phytophthora</taxon>
    </lineage>
</organism>
<dbReference type="SUPFAM" id="SSF52374">
    <property type="entry name" value="Nucleotidylyl transferase"/>
    <property type="match status" value="1"/>
</dbReference>
<dbReference type="InterPro" id="IPR014729">
    <property type="entry name" value="Rossmann-like_a/b/a_fold"/>
</dbReference>
<evidence type="ECO:0000313" key="3">
    <source>
        <dbReference type="Proteomes" id="UP001259832"/>
    </source>
</evidence>
<dbReference type="GO" id="GO:0005737">
    <property type="term" value="C:cytoplasm"/>
    <property type="evidence" value="ECO:0007669"/>
    <property type="project" value="TreeGrafter"/>
</dbReference>
<evidence type="ECO:0000313" key="2">
    <source>
        <dbReference type="EMBL" id="KAK1945261.1"/>
    </source>
</evidence>
<dbReference type="Gene3D" id="3.40.50.620">
    <property type="entry name" value="HUPs"/>
    <property type="match status" value="1"/>
</dbReference>
<feature type="domain" description="Cytidyltransferase-like" evidence="1">
    <location>
        <begin position="277"/>
        <end position="458"/>
    </location>
</feature>
<protein>
    <recommendedName>
        <fullName evidence="1">Cytidyltransferase-like domain-containing protein</fullName>
    </recommendedName>
</protein>
<sequence>MSTPAMIERLLSAVYTREPHMKVVAAVTGGGVSVAENLFRPGSSSTMLHFAVPYSRASLQSFLRSIPSTSSKLKFCSAETSERMALAAWNQANDITREEAEEDNAQAAAAIPLALQRFRTSLGIACTAGLATNYPKKGPHECFLSVCQARLVSKNSEFLLPQCETYHLQLDKTLGRSRTEEDHIVSQWLVYLLAKAANVESDACEAFHGELIAAQSGTDAIVKLTSDEGDVGSRDPLHVICSGKSEQLMSVAYLPTKASDGSASTVVTQGFNFRGLILPGSFNPLHKGHVDLARVAQEFLKARTGVELPVAFELAVANADKGAIELSTISTRIAQFTAGNTSDLGSWPVLVTNAMLFGQKADLLPYCAFVIGADTAVRIVDKKYYDMDEHKMILALDRIERNGCSFVVAGRFDNKVENRFISADEVLEKHVPPVFRHLFVPLPASAFRNDISSTELRQQMATQ</sequence>
<name>A0AAD9LR01_9STRA</name>
<dbReference type="GO" id="GO:0000309">
    <property type="term" value="F:nicotinamide-nucleotide adenylyltransferase activity"/>
    <property type="evidence" value="ECO:0007669"/>
    <property type="project" value="TreeGrafter"/>
</dbReference>
<evidence type="ECO:0000259" key="1">
    <source>
        <dbReference type="Pfam" id="PF01467"/>
    </source>
</evidence>
<dbReference type="PANTHER" id="PTHR31285:SF0">
    <property type="entry name" value="NICOTINAMIDE MONONUCLEOTIDE ADENYLYLTRANSFERASE"/>
    <property type="match status" value="1"/>
</dbReference>
<proteinExistence type="predicted"/>
<comment type="caution">
    <text evidence="2">The sequence shown here is derived from an EMBL/GenBank/DDBJ whole genome shotgun (WGS) entry which is preliminary data.</text>
</comment>
<accession>A0AAD9LR01</accession>
<dbReference type="Proteomes" id="UP001259832">
    <property type="component" value="Unassembled WGS sequence"/>
</dbReference>
<dbReference type="GO" id="GO:0016887">
    <property type="term" value="F:ATP hydrolysis activity"/>
    <property type="evidence" value="ECO:0007669"/>
    <property type="project" value="TreeGrafter"/>
</dbReference>
<dbReference type="InterPro" id="IPR004821">
    <property type="entry name" value="Cyt_trans-like"/>
</dbReference>
<dbReference type="EMBL" id="JASMQC010000005">
    <property type="protein sequence ID" value="KAK1945261.1"/>
    <property type="molecule type" value="Genomic_DNA"/>
</dbReference>
<dbReference type="InterPro" id="IPR036653">
    <property type="entry name" value="CinA-like_C"/>
</dbReference>
<dbReference type="AlphaFoldDB" id="A0AAD9LR01"/>
<dbReference type="Pfam" id="PF01467">
    <property type="entry name" value="CTP_transf_like"/>
    <property type="match status" value="1"/>
</dbReference>
<dbReference type="PANTHER" id="PTHR31285">
    <property type="entry name" value="NICOTINAMIDE MONONUCLEOTIDE ADENYLYLTRANSFERASE"/>
    <property type="match status" value="1"/>
</dbReference>
<dbReference type="GO" id="GO:0005634">
    <property type="term" value="C:nucleus"/>
    <property type="evidence" value="ECO:0007669"/>
    <property type="project" value="TreeGrafter"/>
</dbReference>
<gene>
    <name evidence="2" type="ORF">P3T76_003794</name>
</gene>